<feature type="chain" id="PRO_5015614480" evidence="5">
    <location>
        <begin position="24"/>
        <end position="179"/>
    </location>
</feature>
<protein>
    <submittedName>
        <fullName evidence="6">Fimbrial protein</fullName>
    </submittedName>
</protein>
<dbReference type="SUPFAM" id="SSF49401">
    <property type="entry name" value="Bacterial adhesins"/>
    <property type="match status" value="1"/>
</dbReference>
<sequence length="179" mass="18196">MKSKMCVAMAFGFLASLSQPAFAIDGTITFTGAVSANTCTINGNSTGSQSFNVLLPTVGVDSLISQGQTAGNTPFVIRLSACTPNTGTVRVHFEPGANGNTVTGNLTTAAGGAGNVEVRLLNSDESAINVTVADGSQNSKSIVLASGEATLRYIAQYFATGQASPGTVTATAKYTIVYQ</sequence>
<dbReference type="OrthoDB" id="8586454at2"/>
<dbReference type="Pfam" id="PF16970">
    <property type="entry name" value="FimA"/>
    <property type="match status" value="1"/>
</dbReference>
<dbReference type="Gene3D" id="2.60.40.1090">
    <property type="entry name" value="Fimbrial-type adhesion domain"/>
    <property type="match status" value="1"/>
</dbReference>
<name>A0A2S0I4B6_9BURK</name>
<keyword evidence="3 5" id="KW-0732">Signal</keyword>
<evidence type="ECO:0000313" key="7">
    <source>
        <dbReference type="Proteomes" id="UP000239477"/>
    </source>
</evidence>
<dbReference type="RefSeq" id="WP_105237850.1">
    <property type="nucleotide sequence ID" value="NZ_CP023270.1"/>
</dbReference>
<evidence type="ECO:0000256" key="3">
    <source>
        <dbReference type="ARBA" id="ARBA00022729"/>
    </source>
</evidence>
<dbReference type="AlphaFoldDB" id="A0A2S0I4B6"/>
<dbReference type="GO" id="GO:0043709">
    <property type="term" value="P:cell adhesion involved in single-species biofilm formation"/>
    <property type="evidence" value="ECO:0007669"/>
    <property type="project" value="TreeGrafter"/>
</dbReference>
<evidence type="ECO:0000256" key="2">
    <source>
        <dbReference type="ARBA" id="ARBA00006671"/>
    </source>
</evidence>
<accession>A0A2S0I4B6</accession>
<comment type="similarity">
    <text evidence="2">Belongs to the fimbrial protein family.</text>
</comment>
<proteinExistence type="inferred from homology"/>
<comment type="subcellular location">
    <subcellularLocation>
        <location evidence="1">Fimbrium</location>
    </subcellularLocation>
</comment>
<evidence type="ECO:0000256" key="4">
    <source>
        <dbReference type="ARBA" id="ARBA00023263"/>
    </source>
</evidence>
<keyword evidence="7" id="KW-1185">Reference proteome</keyword>
<dbReference type="PANTHER" id="PTHR33420:SF3">
    <property type="entry name" value="FIMBRIAL SUBUNIT ELFA"/>
    <property type="match status" value="1"/>
</dbReference>
<gene>
    <name evidence="6" type="ORF">CLM73_06905</name>
</gene>
<dbReference type="InterPro" id="IPR050263">
    <property type="entry name" value="Bact_Fimbrial_Adh_Pro"/>
</dbReference>
<dbReference type="InterPro" id="IPR036937">
    <property type="entry name" value="Adhesion_dom_fimbrial_sf"/>
</dbReference>
<feature type="signal peptide" evidence="5">
    <location>
        <begin position="1"/>
        <end position="23"/>
    </location>
</feature>
<dbReference type="InterPro" id="IPR008966">
    <property type="entry name" value="Adhesion_dom_sf"/>
</dbReference>
<dbReference type="Proteomes" id="UP000239477">
    <property type="component" value="Chromosome"/>
</dbReference>
<evidence type="ECO:0000256" key="1">
    <source>
        <dbReference type="ARBA" id="ARBA00004561"/>
    </source>
</evidence>
<dbReference type="GO" id="GO:0009289">
    <property type="term" value="C:pilus"/>
    <property type="evidence" value="ECO:0007669"/>
    <property type="project" value="UniProtKB-SubCell"/>
</dbReference>
<dbReference type="EMBL" id="CP023270">
    <property type="protein sequence ID" value="AVJ26872.1"/>
    <property type="molecule type" value="Genomic_DNA"/>
</dbReference>
<evidence type="ECO:0000256" key="5">
    <source>
        <dbReference type="SAM" id="SignalP"/>
    </source>
</evidence>
<organism evidence="6 7">
    <name type="scientific">Achromobacter spanius</name>
    <dbReference type="NCBI Taxonomy" id="217203"/>
    <lineage>
        <taxon>Bacteria</taxon>
        <taxon>Pseudomonadati</taxon>
        <taxon>Pseudomonadota</taxon>
        <taxon>Betaproteobacteria</taxon>
        <taxon>Burkholderiales</taxon>
        <taxon>Alcaligenaceae</taxon>
        <taxon>Achromobacter</taxon>
    </lineage>
</organism>
<keyword evidence="4" id="KW-0281">Fimbrium</keyword>
<dbReference type="InterPro" id="IPR039458">
    <property type="entry name" value="FimA-like"/>
</dbReference>
<evidence type="ECO:0000313" key="6">
    <source>
        <dbReference type="EMBL" id="AVJ26872.1"/>
    </source>
</evidence>
<reference evidence="6 7" key="1">
    <citation type="submission" date="2017-09" db="EMBL/GenBank/DDBJ databases">
        <title>Genomic, metabolic, and phenotypic characteristics of bacterial isolates from the natural microbiome of the model nematode Caenorhabditis elegans.</title>
        <authorList>
            <person name="Zimmermann J."/>
            <person name="Obeng N."/>
            <person name="Yang W."/>
            <person name="Obeng O."/>
            <person name="Kissoyan K."/>
            <person name="Pees B."/>
            <person name="Dirksen P."/>
            <person name="Hoppner M."/>
            <person name="Franke A."/>
            <person name="Rosenstiel P."/>
            <person name="Leippe M."/>
            <person name="Dierking K."/>
            <person name="Kaleta C."/>
            <person name="Schulenburg H."/>
        </authorList>
    </citation>
    <scope>NUCLEOTIDE SEQUENCE [LARGE SCALE GENOMIC DNA]</scope>
    <source>
        <strain evidence="6 7">MYb73</strain>
    </source>
</reference>
<dbReference type="PANTHER" id="PTHR33420">
    <property type="entry name" value="FIMBRIAL SUBUNIT ELFA-RELATED"/>
    <property type="match status" value="1"/>
</dbReference>